<dbReference type="Proteomes" id="UP000000493">
    <property type="component" value="Plasmid pRUNSL03"/>
</dbReference>
<keyword evidence="2" id="KW-1185">Reference proteome</keyword>
<dbReference type="AlphaFoldDB" id="A0A7U4E9A0"/>
<dbReference type="RefSeq" id="WP_013921735.1">
    <property type="nucleotide sequence ID" value="NC_015694.1"/>
</dbReference>
<keyword evidence="1" id="KW-0614">Plasmid</keyword>
<protein>
    <submittedName>
        <fullName evidence="1">Uncharacterized protein</fullName>
    </submittedName>
</protein>
<name>A0A7U4E9A0_RUNSL</name>
<organism evidence="1 2">
    <name type="scientific">Runella slithyformis (strain ATCC 29530 / DSM 19594 / LMG 11500 / NCIMB 11436 / LSU 4)</name>
    <dbReference type="NCBI Taxonomy" id="761193"/>
    <lineage>
        <taxon>Bacteria</taxon>
        <taxon>Pseudomonadati</taxon>
        <taxon>Bacteroidota</taxon>
        <taxon>Cytophagia</taxon>
        <taxon>Cytophagales</taxon>
        <taxon>Spirosomataceae</taxon>
        <taxon>Runella</taxon>
    </lineage>
</organism>
<evidence type="ECO:0000313" key="2">
    <source>
        <dbReference type="Proteomes" id="UP000000493"/>
    </source>
</evidence>
<evidence type="ECO:0000313" key="1">
    <source>
        <dbReference type="EMBL" id="AEI52154.1"/>
    </source>
</evidence>
<geneLocation type="plasmid" evidence="1 2">
    <name>pRUNSL03</name>
</geneLocation>
<proteinExistence type="predicted"/>
<reference evidence="2" key="1">
    <citation type="submission" date="2011-06" db="EMBL/GenBank/DDBJ databases">
        <title>The complete genome of plasmid 3 of Runella slithyformis DSM 19594.</title>
        <authorList>
            <consortium name="US DOE Joint Genome Institute (JGI-PGF)"/>
            <person name="Lucas S."/>
            <person name="Han J."/>
            <person name="Lapidus A."/>
            <person name="Bruce D."/>
            <person name="Goodwin L."/>
            <person name="Pitluck S."/>
            <person name="Peters L."/>
            <person name="Kyrpides N."/>
            <person name="Mavromatis K."/>
            <person name="Ivanova N."/>
            <person name="Ovchinnikova G."/>
            <person name="Zhang X."/>
            <person name="Misra M."/>
            <person name="Detter J.C."/>
            <person name="Tapia R."/>
            <person name="Han C."/>
            <person name="Land M."/>
            <person name="Hauser L."/>
            <person name="Markowitz V."/>
            <person name="Cheng J.-F."/>
            <person name="Hugenholtz P."/>
            <person name="Woyke T."/>
            <person name="Wu D."/>
            <person name="Tindall B."/>
            <person name="Faehrich R."/>
            <person name="Brambilla E."/>
            <person name="Klenk H.-P."/>
            <person name="Eisen J.A."/>
        </authorList>
    </citation>
    <scope>NUCLEOTIDE SEQUENCE [LARGE SCALE GENOMIC DNA]</scope>
    <source>
        <strain evidence="2">ATCC 29530 / DSM 19594 / LMG 11500 / NCIMB 11436 / LSU 4</strain>
        <plasmid evidence="2">pRUNSL03</plasmid>
    </source>
</reference>
<reference evidence="1 2" key="2">
    <citation type="journal article" date="2012" name="Stand. Genomic Sci.">
        <title>Complete genome sequence of the aquatic bacterium Runella slithyformis type strain (LSU 4(T)).</title>
        <authorList>
            <person name="Copeland A."/>
            <person name="Zhang X."/>
            <person name="Misra M."/>
            <person name="Lapidus A."/>
            <person name="Nolan M."/>
            <person name="Lucas S."/>
            <person name="Deshpande S."/>
            <person name="Cheng J.F."/>
            <person name="Tapia R."/>
            <person name="Goodwin L.A."/>
            <person name="Pitluck S."/>
            <person name="Liolios K."/>
            <person name="Pagani I."/>
            <person name="Ivanova N."/>
            <person name="Mikhailova N."/>
            <person name="Pati A."/>
            <person name="Chen A."/>
            <person name="Palaniappan K."/>
            <person name="Land M."/>
            <person name="Hauser L."/>
            <person name="Pan C."/>
            <person name="Jeffries C.D."/>
            <person name="Detter J.C."/>
            <person name="Brambilla E.M."/>
            <person name="Rohde M."/>
            <person name="Djao O.D."/>
            <person name="Goker M."/>
            <person name="Sikorski J."/>
            <person name="Tindall B.J."/>
            <person name="Woyke T."/>
            <person name="Bristow J."/>
            <person name="Eisen J.A."/>
            <person name="Markowitz V."/>
            <person name="Hugenholtz P."/>
            <person name="Kyrpides N.C."/>
            <person name="Klenk H.P."/>
            <person name="Mavromatis K."/>
        </authorList>
    </citation>
    <scope>NUCLEOTIDE SEQUENCE [LARGE SCALE GENOMIC DNA]</scope>
    <source>
        <strain evidence="2">ATCC 29530 / DSM 19594 / LMG 11500 / NCIMB 11436 / LSU 4</strain>
    </source>
</reference>
<dbReference type="KEGG" id="rsi:Runsl_5857"/>
<dbReference type="EMBL" id="CP002862">
    <property type="protein sequence ID" value="AEI52154.1"/>
    <property type="molecule type" value="Genomic_DNA"/>
</dbReference>
<sequence length="133" mass="15286">MILNWKKCLTYEEARNHTNIIYLHEWAGKPFYWGKAHKSYFGGHMREIDGFKASGRYNSGYRHWIEGCLRHGASLYIAQVDPDAEYTIDEIENFLIANYPSEMPQKLHKSVKTLSIGHTGDVPASLLNSVLNL</sequence>
<accession>A0A7U4E9A0</accession>
<gene>
    <name evidence="1" type="ordered locus">Runsl_5857</name>
</gene>